<organism evidence="6 7">
    <name type="scientific">Thalassobacter stenotrophicus</name>
    <dbReference type="NCBI Taxonomy" id="266809"/>
    <lineage>
        <taxon>Bacteria</taxon>
        <taxon>Pseudomonadati</taxon>
        <taxon>Pseudomonadota</taxon>
        <taxon>Alphaproteobacteria</taxon>
        <taxon>Rhodobacterales</taxon>
        <taxon>Roseobacteraceae</taxon>
        <taxon>Thalassobacter</taxon>
    </lineage>
</organism>
<dbReference type="AlphaFoldDB" id="A0A0P1EZN5"/>
<sequence length="432" mass="48824">MDETIPKLPRYVFRRANGSYRYKRNVPKALRQVIPKATVYRQLGESYDEAIRKLPIVHAEIEALFDQEHATPNSVRANSIVRERLGEWHANMFADRVVDPEWDVMDDFVELADALEGSTSPEVIRQVGTASITPEPMTLLRVLDEYYAYKCEDGVENTPLKTRIERLRKDLIIALGKNRVTWTPLADITRVDANTVRDYLLTRMAPNSVLRTLGVIKAAINHVIIENDLEQRNVFQGIKIKGAGASKDDRLPMSDSHVASLLRTYETTPTAYALFVILCDTGARLAEIVGLEARDIDLEACCLHIRPNSLRSLKTKTSDRTIPLSPRVIDDLRKHQGDARGTDPLFPQYARPRGSDAASAMLMKRLRTQISDKKITIHSLRHRMKDKLRNTSCPEAISLAILGHSTNTVAANYGSGYALDIMREHMERVWGE</sequence>
<dbReference type="PROSITE" id="PS51898">
    <property type="entry name" value="TYR_RECOMBINASE"/>
    <property type="match status" value="1"/>
</dbReference>
<dbReference type="InterPro" id="IPR010998">
    <property type="entry name" value="Integrase_recombinase_N"/>
</dbReference>
<dbReference type="GO" id="GO:0006310">
    <property type="term" value="P:DNA recombination"/>
    <property type="evidence" value="ECO:0007669"/>
    <property type="project" value="UniProtKB-KW"/>
</dbReference>
<evidence type="ECO:0000256" key="1">
    <source>
        <dbReference type="ARBA" id="ARBA00008857"/>
    </source>
</evidence>
<accession>A0A0P1EZN5</accession>
<dbReference type="Gene3D" id="1.10.150.130">
    <property type="match status" value="1"/>
</dbReference>
<evidence type="ECO:0000259" key="5">
    <source>
        <dbReference type="PROSITE" id="PS51898"/>
    </source>
</evidence>
<evidence type="ECO:0000256" key="3">
    <source>
        <dbReference type="ARBA" id="ARBA00023125"/>
    </source>
</evidence>
<dbReference type="SUPFAM" id="SSF56349">
    <property type="entry name" value="DNA breaking-rejoining enzymes"/>
    <property type="match status" value="1"/>
</dbReference>
<dbReference type="Pfam" id="PF00589">
    <property type="entry name" value="Phage_integrase"/>
    <property type="match status" value="1"/>
</dbReference>
<dbReference type="PANTHER" id="PTHR30629:SF2">
    <property type="entry name" value="PROPHAGE INTEGRASE INTS-RELATED"/>
    <property type="match status" value="1"/>
</dbReference>
<name>A0A0P1EZN5_9RHOB</name>
<dbReference type="Gene3D" id="1.10.443.10">
    <property type="entry name" value="Intergrase catalytic core"/>
    <property type="match status" value="1"/>
</dbReference>
<dbReference type="InterPro" id="IPR050808">
    <property type="entry name" value="Phage_Integrase"/>
</dbReference>
<protein>
    <submittedName>
        <fullName evidence="6">Site-specific tyrosine recombinase XerC</fullName>
    </submittedName>
</protein>
<dbReference type="GO" id="GO:0015074">
    <property type="term" value="P:DNA integration"/>
    <property type="evidence" value="ECO:0007669"/>
    <property type="project" value="UniProtKB-KW"/>
</dbReference>
<keyword evidence="4" id="KW-0233">DNA recombination</keyword>
<evidence type="ECO:0000313" key="6">
    <source>
        <dbReference type="EMBL" id="CUH60627.1"/>
    </source>
</evidence>
<evidence type="ECO:0000256" key="4">
    <source>
        <dbReference type="ARBA" id="ARBA00023172"/>
    </source>
</evidence>
<dbReference type="InterPro" id="IPR002104">
    <property type="entry name" value="Integrase_catalytic"/>
</dbReference>
<dbReference type="InterPro" id="IPR046668">
    <property type="entry name" value="DUF6538"/>
</dbReference>
<keyword evidence="3" id="KW-0238">DNA-binding</keyword>
<dbReference type="STRING" id="266809.PM03_13880"/>
<dbReference type="Proteomes" id="UP000051298">
    <property type="component" value="Unassembled WGS sequence"/>
</dbReference>
<proteinExistence type="inferred from homology"/>
<dbReference type="PANTHER" id="PTHR30629">
    <property type="entry name" value="PROPHAGE INTEGRASE"/>
    <property type="match status" value="1"/>
</dbReference>
<evidence type="ECO:0000256" key="2">
    <source>
        <dbReference type="ARBA" id="ARBA00022908"/>
    </source>
</evidence>
<dbReference type="InterPro" id="IPR011010">
    <property type="entry name" value="DNA_brk_join_enz"/>
</dbReference>
<dbReference type="RefSeq" id="WP_058123554.1">
    <property type="nucleotide sequence ID" value="NZ_CYRX01000026.1"/>
</dbReference>
<dbReference type="Pfam" id="PF20172">
    <property type="entry name" value="DUF6538"/>
    <property type="match status" value="1"/>
</dbReference>
<comment type="similarity">
    <text evidence="1">Belongs to the 'phage' integrase family.</text>
</comment>
<dbReference type="eggNOG" id="COG0582">
    <property type="taxonomic scope" value="Bacteria"/>
</dbReference>
<gene>
    <name evidence="6" type="ORF">THS5294_01922</name>
</gene>
<evidence type="ECO:0000313" key="7">
    <source>
        <dbReference type="Proteomes" id="UP000051298"/>
    </source>
</evidence>
<dbReference type="EMBL" id="CYRX01000026">
    <property type="protein sequence ID" value="CUH60627.1"/>
    <property type="molecule type" value="Genomic_DNA"/>
</dbReference>
<reference evidence="6 7" key="1">
    <citation type="submission" date="2015-09" db="EMBL/GenBank/DDBJ databases">
        <authorList>
            <consortium name="Swine Surveillance"/>
        </authorList>
    </citation>
    <scope>NUCLEOTIDE SEQUENCE [LARGE SCALE GENOMIC DNA]</scope>
    <source>
        <strain evidence="6 7">CECT 5294</strain>
    </source>
</reference>
<keyword evidence="2" id="KW-0229">DNA integration</keyword>
<dbReference type="InterPro" id="IPR013762">
    <property type="entry name" value="Integrase-like_cat_sf"/>
</dbReference>
<dbReference type="GO" id="GO:0003677">
    <property type="term" value="F:DNA binding"/>
    <property type="evidence" value="ECO:0007669"/>
    <property type="project" value="UniProtKB-KW"/>
</dbReference>
<feature type="domain" description="Tyr recombinase" evidence="5">
    <location>
        <begin position="246"/>
        <end position="431"/>
    </location>
</feature>